<gene>
    <name evidence="4" type="ORF">OEZ60_17605</name>
</gene>
<evidence type="ECO:0000256" key="1">
    <source>
        <dbReference type="PROSITE-ProRule" id="PRU00182"/>
    </source>
</evidence>
<dbReference type="Gene3D" id="3.10.290.10">
    <property type="entry name" value="RNA-binding S4 domain"/>
    <property type="match status" value="1"/>
</dbReference>
<evidence type="ECO:0000313" key="5">
    <source>
        <dbReference type="Proteomes" id="UP001209535"/>
    </source>
</evidence>
<keyword evidence="1" id="KW-0694">RNA-binding</keyword>
<dbReference type="Proteomes" id="UP001209535">
    <property type="component" value="Unassembled WGS sequence"/>
</dbReference>
<dbReference type="PROSITE" id="PS50889">
    <property type="entry name" value="S4"/>
    <property type="match status" value="1"/>
</dbReference>
<dbReference type="EMBL" id="JAOVQO010000018">
    <property type="protein sequence ID" value="MCU9849817.1"/>
    <property type="molecule type" value="Genomic_DNA"/>
</dbReference>
<dbReference type="CDD" id="cd00165">
    <property type="entry name" value="S4"/>
    <property type="match status" value="1"/>
</dbReference>
<accession>A0ABT2X9W5</accession>
<proteinExistence type="predicted"/>
<evidence type="ECO:0000313" key="4">
    <source>
        <dbReference type="EMBL" id="MCU9849817.1"/>
    </source>
</evidence>
<comment type="caution">
    <text evidence="4">The sequence shown here is derived from an EMBL/GenBank/DDBJ whole genome shotgun (WGS) entry which is preliminary data.</text>
</comment>
<dbReference type="InterPro" id="IPR002942">
    <property type="entry name" value="S4_RNA-bd"/>
</dbReference>
<feature type="region of interest" description="Disordered" evidence="2">
    <location>
        <begin position="83"/>
        <end position="106"/>
    </location>
</feature>
<evidence type="ECO:0000256" key="2">
    <source>
        <dbReference type="SAM" id="MobiDB-lite"/>
    </source>
</evidence>
<dbReference type="RefSeq" id="WP_263339036.1">
    <property type="nucleotide sequence ID" value="NZ_JAOVQO010000018.1"/>
</dbReference>
<keyword evidence="5" id="KW-1185">Reference proteome</keyword>
<reference evidence="4 5" key="1">
    <citation type="submission" date="2022-10" db="EMBL/GenBank/DDBJ databases">
        <title>Defluviimonas sp. nov., isolated from ocean surface sediments.</title>
        <authorList>
            <person name="He W."/>
            <person name="Wang L."/>
            <person name="Zhang D.-F."/>
        </authorList>
    </citation>
    <scope>NUCLEOTIDE SEQUENCE [LARGE SCALE GENOMIC DNA]</scope>
    <source>
        <strain evidence="4 5">WL0024</strain>
    </source>
</reference>
<organism evidence="4 5">
    <name type="scientific">Albidovulum salinarum</name>
    <dbReference type="NCBI Taxonomy" id="2984153"/>
    <lineage>
        <taxon>Bacteria</taxon>
        <taxon>Pseudomonadati</taxon>
        <taxon>Pseudomonadota</taxon>
        <taxon>Alphaproteobacteria</taxon>
        <taxon>Rhodobacterales</taxon>
        <taxon>Paracoccaceae</taxon>
        <taxon>Albidovulum</taxon>
    </lineage>
</organism>
<name>A0ABT2X9W5_9RHOB</name>
<feature type="domain" description="RNA-binding S4" evidence="3">
    <location>
        <begin position="7"/>
        <end position="72"/>
    </location>
</feature>
<dbReference type="InterPro" id="IPR036986">
    <property type="entry name" value="S4_RNA-bd_sf"/>
</dbReference>
<protein>
    <submittedName>
        <fullName evidence="4">RNA-binding S4 domain-containing protein</fullName>
    </submittedName>
</protein>
<dbReference type="Pfam" id="PF01479">
    <property type="entry name" value="S4"/>
    <property type="match status" value="1"/>
</dbReference>
<dbReference type="SMART" id="SM00363">
    <property type="entry name" value="S4"/>
    <property type="match status" value="1"/>
</dbReference>
<evidence type="ECO:0000259" key="3">
    <source>
        <dbReference type="SMART" id="SM00363"/>
    </source>
</evidence>
<dbReference type="SUPFAM" id="SSF55174">
    <property type="entry name" value="Alpha-L RNA-binding motif"/>
    <property type="match status" value="1"/>
</dbReference>
<sequence length="106" mass="11384">MAAEGRIRVDKWLWQARFFKTRSLAAATVSSGHLRLNGAKTAKPGHAVGPGDVLTFPQGGRIRVVCIRACGTRRGPAPEAQALYDDLAPDPAEPRDTVLPEAPPEE</sequence>